<proteinExistence type="predicted"/>
<evidence type="ECO:0000313" key="2">
    <source>
        <dbReference type="EMBL" id="RKP27817.1"/>
    </source>
</evidence>
<gene>
    <name evidence="2" type="ORF">SYNPS1DRAFT_26549</name>
</gene>
<accession>A0A4P9Z5B8</accession>
<keyword evidence="3" id="KW-1185">Reference proteome</keyword>
<feature type="region of interest" description="Disordered" evidence="1">
    <location>
        <begin position="209"/>
        <end position="286"/>
    </location>
</feature>
<name>A0A4P9Z5B8_9FUNG</name>
<reference evidence="3" key="1">
    <citation type="journal article" date="2018" name="Nat. Microbiol.">
        <title>Leveraging single-cell genomics to expand the fungal tree of life.</title>
        <authorList>
            <person name="Ahrendt S.R."/>
            <person name="Quandt C.A."/>
            <person name="Ciobanu D."/>
            <person name="Clum A."/>
            <person name="Salamov A."/>
            <person name="Andreopoulos B."/>
            <person name="Cheng J.F."/>
            <person name="Woyke T."/>
            <person name="Pelin A."/>
            <person name="Henrissat B."/>
            <person name="Reynolds N.K."/>
            <person name="Benny G.L."/>
            <person name="Smith M.E."/>
            <person name="James T.Y."/>
            <person name="Grigoriev I.V."/>
        </authorList>
    </citation>
    <scope>NUCLEOTIDE SEQUENCE [LARGE SCALE GENOMIC DNA]</scope>
    <source>
        <strain evidence="3">Benny S71-1</strain>
    </source>
</reference>
<sequence length="286" mass="31528">MALGGSTSAAVLMGLPPSWLSSNATLPTYALVYLAMFRAPGDIAFRLLDALELWIRPILLVADGLTRANAQTGFAIESIRAMPTLQHSIIAQLLCGTLAGCGGGIITDAFNLTAADWGLRTPAAFKEEQYDLRVSLIAALTYAFTTLNAAQQITYADTILYRFSPSTTPPDGGFLVLDPREAKCLAGLLHATAHLWRHYAVPCLQSTKPARPMAAHKRDDDYEEKEKEKEQEQQRQPSVSTFSHESDDQASSDAEEADAKQDEQHMPAKSRKARRRHRHRHTPEEQ</sequence>
<feature type="compositionally biased region" description="Basic and acidic residues" evidence="1">
    <location>
        <begin position="216"/>
        <end position="233"/>
    </location>
</feature>
<dbReference type="AlphaFoldDB" id="A0A4P9Z5B8"/>
<dbReference type="Proteomes" id="UP000278143">
    <property type="component" value="Unassembled WGS sequence"/>
</dbReference>
<evidence type="ECO:0000313" key="3">
    <source>
        <dbReference type="Proteomes" id="UP000278143"/>
    </source>
</evidence>
<organism evidence="2 3">
    <name type="scientific">Syncephalis pseudoplumigaleata</name>
    <dbReference type="NCBI Taxonomy" id="1712513"/>
    <lineage>
        <taxon>Eukaryota</taxon>
        <taxon>Fungi</taxon>
        <taxon>Fungi incertae sedis</taxon>
        <taxon>Zoopagomycota</taxon>
        <taxon>Zoopagomycotina</taxon>
        <taxon>Zoopagomycetes</taxon>
        <taxon>Zoopagales</taxon>
        <taxon>Piptocephalidaceae</taxon>
        <taxon>Syncephalis</taxon>
    </lineage>
</organism>
<evidence type="ECO:0000256" key="1">
    <source>
        <dbReference type="SAM" id="MobiDB-lite"/>
    </source>
</evidence>
<dbReference type="EMBL" id="KZ989148">
    <property type="protein sequence ID" value="RKP27817.1"/>
    <property type="molecule type" value="Genomic_DNA"/>
</dbReference>
<feature type="compositionally biased region" description="Basic and acidic residues" evidence="1">
    <location>
        <begin position="257"/>
        <end position="266"/>
    </location>
</feature>
<feature type="compositionally biased region" description="Basic residues" evidence="1">
    <location>
        <begin position="268"/>
        <end position="286"/>
    </location>
</feature>
<dbReference type="OrthoDB" id="5585283at2759"/>
<protein>
    <submittedName>
        <fullName evidence="2">Uncharacterized protein</fullName>
    </submittedName>
</protein>